<dbReference type="EMBL" id="JBBJCI010000176">
    <property type="protein sequence ID" value="KAK7241615.1"/>
    <property type="molecule type" value="Genomic_DNA"/>
</dbReference>
<proteinExistence type="predicted"/>
<feature type="compositionally biased region" description="Basic residues" evidence="1">
    <location>
        <begin position="216"/>
        <end position="243"/>
    </location>
</feature>
<evidence type="ECO:0000313" key="2">
    <source>
        <dbReference type="EMBL" id="KAK7241615.1"/>
    </source>
</evidence>
<feature type="region of interest" description="Disordered" evidence="1">
    <location>
        <begin position="1"/>
        <end position="28"/>
    </location>
</feature>
<protein>
    <submittedName>
        <fullName evidence="2">Uncharacterized protein</fullName>
    </submittedName>
</protein>
<feature type="compositionally biased region" description="Low complexity" evidence="1">
    <location>
        <begin position="13"/>
        <end position="28"/>
    </location>
</feature>
<accession>A0ABR1FZR1</accession>
<evidence type="ECO:0000313" key="3">
    <source>
        <dbReference type="Proteomes" id="UP001363151"/>
    </source>
</evidence>
<comment type="caution">
    <text evidence="2">The sequence shown here is derived from an EMBL/GenBank/DDBJ whole genome shotgun (WGS) entry which is preliminary data.</text>
</comment>
<keyword evidence="3" id="KW-1185">Reference proteome</keyword>
<gene>
    <name evidence="2" type="ORF">SO694_0028801</name>
</gene>
<feature type="region of interest" description="Disordered" evidence="1">
    <location>
        <begin position="208"/>
        <end position="243"/>
    </location>
</feature>
<reference evidence="2 3" key="1">
    <citation type="submission" date="2024-03" db="EMBL/GenBank/DDBJ databases">
        <title>Aureococcus anophagefferens CCMP1851 and Kratosvirus quantuckense: Draft genome of a second virus-susceptible host strain in the model system.</title>
        <authorList>
            <person name="Chase E."/>
            <person name="Truchon A.R."/>
            <person name="Schepens W."/>
            <person name="Wilhelm S.W."/>
        </authorList>
    </citation>
    <scope>NUCLEOTIDE SEQUENCE [LARGE SCALE GENOMIC DNA]</scope>
    <source>
        <strain evidence="2 3">CCMP1851</strain>
    </source>
</reference>
<dbReference type="Proteomes" id="UP001363151">
    <property type="component" value="Unassembled WGS sequence"/>
</dbReference>
<sequence>MGLGQSRAPAPPAAAELSRQAAAQTAAPPGHVALAAQSIEDMAAAAAAASLHSDKFQAEVRRRICGRDGSESPQEAWIWGMTSNRAPAVNRALTLLELAETKHDNPARLFKNMLRREKLSASFCASAAASVTLGELEDDAHPTRGLAVLLSACETEEEKAHVRKTVLYALWLIHNAEYGALNRAVIAALQRSTREYMAEGDRRMAELLRNAAEEKKKKKKPAAKKPAKKPTVQKKPAARKPRK</sequence>
<evidence type="ECO:0000256" key="1">
    <source>
        <dbReference type="SAM" id="MobiDB-lite"/>
    </source>
</evidence>
<organism evidence="2 3">
    <name type="scientific">Aureococcus anophagefferens</name>
    <name type="common">Harmful bloom alga</name>
    <dbReference type="NCBI Taxonomy" id="44056"/>
    <lineage>
        <taxon>Eukaryota</taxon>
        <taxon>Sar</taxon>
        <taxon>Stramenopiles</taxon>
        <taxon>Ochrophyta</taxon>
        <taxon>Pelagophyceae</taxon>
        <taxon>Pelagomonadales</taxon>
        <taxon>Pelagomonadaceae</taxon>
        <taxon>Aureococcus</taxon>
    </lineage>
</organism>
<name>A0ABR1FZR1_AURAN</name>